<evidence type="ECO:0000313" key="1">
    <source>
        <dbReference type="EMBL" id="CDS84759.1"/>
    </source>
</evidence>
<dbReference type="RefSeq" id="WP_021415331.1">
    <property type="nucleotide sequence ID" value="NZ_BITL01000031.1"/>
</dbReference>
<protein>
    <submittedName>
        <fullName evidence="1">Uncharacterized protein</fullName>
    </submittedName>
</protein>
<accession>A0A069A1D7</accession>
<dbReference type="EMBL" id="LK932492">
    <property type="protein sequence ID" value="CDS84759.1"/>
    <property type="molecule type" value="Genomic_DNA"/>
</dbReference>
<organism evidence="1">
    <name type="scientific">Clostridioides difficile</name>
    <name type="common">Peptoclostridium difficile</name>
    <dbReference type="NCBI Taxonomy" id="1496"/>
    <lineage>
        <taxon>Bacteria</taxon>
        <taxon>Bacillati</taxon>
        <taxon>Bacillota</taxon>
        <taxon>Clostridia</taxon>
        <taxon>Peptostreptococcales</taxon>
        <taxon>Peptostreptococcaceae</taxon>
        <taxon>Clostridioides</taxon>
    </lineage>
</organism>
<dbReference type="AlphaFoldDB" id="A0A069A1D7"/>
<gene>
    <name evidence="1" type="ORF">BN1096_400022</name>
</gene>
<reference evidence="1" key="1">
    <citation type="submission" date="2014-07" db="EMBL/GenBank/DDBJ databases">
        <authorList>
            <person name="Monot Marc"/>
        </authorList>
    </citation>
    <scope>NUCLEOTIDE SEQUENCE</scope>
</reference>
<proteinExistence type="predicted"/>
<name>A0A069A1D7_CLODI</name>
<sequence length="282" mass="32772">MWEKFKNLNIFLKIILILVLIPITILVLGAFVAGWPIFLVAGVALFLLITGYKKKKRIRLIIGAILACFVVYIFATADYSKENMARITNETRLKEEAKQKEKDKKELEKIKQEEKVKAEEQKKQEEAKKKIEEQKKQETDKKTKEEQQKKKDEEAKTTSEEKQNNKAEKNLSKKELKEKVESVIPNNFKDKATYYADMLTPTKGDGYIVSIQVENSKFNNESECRKFTKEFVNNVKDIKNISSVRINFVVDGALSYNVFLDDWNNIKNNLDLIDNLSFKLTE</sequence>